<protein>
    <submittedName>
        <fullName evidence="4">Unannotated protein</fullName>
    </submittedName>
</protein>
<evidence type="ECO:0000259" key="3">
    <source>
        <dbReference type="Pfam" id="PF09990"/>
    </source>
</evidence>
<feature type="domain" description="DUF2231" evidence="3">
    <location>
        <begin position="62"/>
        <end position="199"/>
    </location>
</feature>
<dbReference type="EMBL" id="CAEZYU010000040">
    <property type="protein sequence ID" value="CAB4740792.1"/>
    <property type="molecule type" value="Genomic_DNA"/>
</dbReference>
<sequence length="217" mass="22929">MGNDVSDEVEPPAEDSDPIADPETVQDAVPDAEPDAEPDKEQAERSMRAAHQPGTAAAGPYGHPIHPMLVTIPIGAFVATLAFDIASVTLEGRAYGRPAVWLSLIGIVSGLFASLFGLIDYRRLTKGTRAHAVATRHLILMDVVLLCFIVGFFVRRADPDQYLNGTPTVALVLSVVGVAILLVGGWLGGKLSYSYGSRVADESDQIKAHAVSAPSAD</sequence>
<name>A0A6J6T0Y1_9ZZZZ</name>
<accession>A0A6J6T0Y1</accession>
<feature type="transmembrane region" description="Helical" evidence="2">
    <location>
        <begin position="133"/>
        <end position="154"/>
    </location>
</feature>
<evidence type="ECO:0000313" key="4">
    <source>
        <dbReference type="EMBL" id="CAB4740792.1"/>
    </source>
</evidence>
<proteinExistence type="predicted"/>
<organism evidence="4">
    <name type="scientific">freshwater metagenome</name>
    <dbReference type="NCBI Taxonomy" id="449393"/>
    <lineage>
        <taxon>unclassified sequences</taxon>
        <taxon>metagenomes</taxon>
        <taxon>ecological metagenomes</taxon>
    </lineage>
</organism>
<evidence type="ECO:0000256" key="2">
    <source>
        <dbReference type="SAM" id="Phobius"/>
    </source>
</evidence>
<feature type="compositionally biased region" description="Acidic residues" evidence="1">
    <location>
        <begin position="1"/>
        <end position="20"/>
    </location>
</feature>
<dbReference type="InterPro" id="IPR019251">
    <property type="entry name" value="DUF2231_TM"/>
</dbReference>
<gene>
    <name evidence="4" type="ORF">UFOPK2766_01021</name>
</gene>
<feature type="transmembrane region" description="Helical" evidence="2">
    <location>
        <begin position="166"/>
        <end position="188"/>
    </location>
</feature>
<dbReference type="Pfam" id="PF09990">
    <property type="entry name" value="DUF2231"/>
    <property type="match status" value="1"/>
</dbReference>
<reference evidence="4" key="1">
    <citation type="submission" date="2020-05" db="EMBL/GenBank/DDBJ databases">
        <authorList>
            <person name="Chiriac C."/>
            <person name="Salcher M."/>
            <person name="Ghai R."/>
            <person name="Kavagutti S V."/>
        </authorList>
    </citation>
    <scope>NUCLEOTIDE SEQUENCE</scope>
</reference>
<keyword evidence="2" id="KW-1133">Transmembrane helix</keyword>
<feature type="region of interest" description="Disordered" evidence="1">
    <location>
        <begin position="1"/>
        <end position="57"/>
    </location>
</feature>
<feature type="transmembrane region" description="Helical" evidence="2">
    <location>
        <begin position="100"/>
        <end position="121"/>
    </location>
</feature>
<feature type="compositionally biased region" description="Basic and acidic residues" evidence="1">
    <location>
        <begin position="37"/>
        <end position="47"/>
    </location>
</feature>
<dbReference type="AlphaFoldDB" id="A0A6J6T0Y1"/>
<evidence type="ECO:0000256" key="1">
    <source>
        <dbReference type="SAM" id="MobiDB-lite"/>
    </source>
</evidence>
<keyword evidence="2" id="KW-0472">Membrane</keyword>
<feature type="transmembrane region" description="Helical" evidence="2">
    <location>
        <begin position="68"/>
        <end position="88"/>
    </location>
</feature>
<keyword evidence="2" id="KW-0812">Transmembrane</keyword>